<protein>
    <submittedName>
        <fullName evidence="1">Uncharacterized protein</fullName>
    </submittedName>
</protein>
<proteinExistence type="predicted"/>
<evidence type="ECO:0000313" key="2">
    <source>
        <dbReference type="Proteomes" id="UP000178222"/>
    </source>
</evidence>
<dbReference type="Proteomes" id="UP000178222">
    <property type="component" value="Unassembled WGS sequence"/>
</dbReference>
<accession>A0A1G2RUD1</accession>
<organism evidence="1 2">
    <name type="scientific">Candidatus Wildermuthbacteria bacterium RIFCSPLOWO2_02_FULL_47_9c</name>
    <dbReference type="NCBI Taxonomy" id="1802466"/>
    <lineage>
        <taxon>Bacteria</taxon>
        <taxon>Candidatus Wildermuthiibacteriota</taxon>
    </lineage>
</organism>
<comment type="caution">
    <text evidence="1">The sequence shown here is derived from an EMBL/GenBank/DDBJ whole genome shotgun (WGS) entry which is preliminary data.</text>
</comment>
<gene>
    <name evidence="1" type="ORF">A3J30_00730</name>
</gene>
<dbReference type="EMBL" id="MHUL01000043">
    <property type="protein sequence ID" value="OHA76038.1"/>
    <property type="molecule type" value="Genomic_DNA"/>
</dbReference>
<sequence length="216" mass="23342">MQSPLVVSQARVSLRPQVEVRVLFGAPYGVRITSAPRSFQATSTTSGFFDLRPEEREAFIFHVDVRGDAKAGSYGPITFVLKLPGEVGVYREVKSFPLIEKIVVEPALELTELEKFECGVLRVGEECLAFRATIKNHARIARTGELSVVFHNAAGRQMGKPAGLQLLQQCGEEERRPLGAVALAGQTTVTCDVVIGVAAGTAAVEVGSLELVFRES</sequence>
<dbReference type="AlphaFoldDB" id="A0A1G2RUD1"/>
<name>A0A1G2RUD1_9BACT</name>
<reference evidence="1 2" key="1">
    <citation type="journal article" date="2016" name="Nat. Commun.">
        <title>Thousands of microbial genomes shed light on interconnected biogeochemical processes in an aquifer system.</title>
        <authorList>
            <person name="Anantharaman K."/>
            <person name="Brown C.T."/>
            <person name="Hug L.A."/>
            <person name="Sharon I."/>
            <person name="Castelle C.J."/>
            <person name="Probst A.J."/>
            <person name="Thomas B.C."/>
            <person name="Singh A."/>
            <person name="Wilkins M.J."/>
            <person name="Karaoz U."/>
            <person name="Brodie E.L."/>
            <person name="Williams K.H."/>
            <person name="Hubbard S.S."/>
            <person name="Banfield J.F."/>
        </authorList>
    </citation>
    <scope>NUCLEOTIDE SEQUENCE [LARGE SCALE GENOMIC DNA]</scope>
</reference>
<evidence type="ECO:0000313" key="1">
    <source>
        <dbReference type="EMBL" id="OHA76038.1"/>
    </source>
</evidence>